<gene>
    <name evidence="1" type="ORF">COLO4_38226</name>
</gene>
<name>A0A1R3FWB5_9ROSI</name>
<reference evidence="2" key="1">
    <citation type="submission" date="2013-09" db="EMBL/GenBank/DDBJ databases">
        <title>Corchorus olitorius genome sequencing.</title>
        <authorList>
            <person name="Alam M."/>
            <person name="Haque M.S."/>
            <person name="Islam M.S."/>
            <person name="Emdad E.M."/>
            <person name="Islam M.M."/>
            <person name="Ahmed B."/>
            <person name="Halim A."/>
            <person name="Hossen Q.M.M."/>
            <person name="Hossain M.Z."/>
            <person name="Ahmed R."/>
            <person name="Khan M.M."/>
            <person name="Islam R."/>
            <person name="Rashid M.M."/>
            <person name="Khan S.A."/>
            <person name="Rahman M.S."/>
            <person name="Alam M."/>
            <person name="Yahiya A.S."/>
            <person name="Khan M.S."/>
            <person name="Azam M.S."/>
            <person name="Haque T."/>
            <person name="Lashkar M.Z.H."/>
            <person name="Akhand A.I."/>
            <person name="Morshed G."/>
            <person name="Roy S."/>
            <person name="Uddin K.S."/>
            <person name="Rabeya T."/>
            <person name="Hossain A.S."/>
            <person name="Chowdhury A."/>
            <person name="Snigdha A.R."/>
            <person name="Mortoza M.S."/>
            <person name="Matin S.A."/>
            <person name="Hoque S.M.E."/>
            <person name="Islam M.K."/>
            <person name="Roy D.K."/>
            <person name="Haider R."/>
            <person name="Moosa M.M."/>
            <person name="Elias S.M."/>
            <person name="Hasan A.M."/>
            <person name="Jahan S."/>
            <person name="Shafiuddin M."/>
            <person name="Mahmood N."/>
            <person name="Shommy N.S."/>
        </authorList>
    </citation>
    <scope>NUCLEOTIDE SEQUENCE [LARGE SCALE GENOMIC DNA]</scope>
    <source>
        <strain evidence="2">cv. O-4</strain>
    </source>
</reference>
<organism evidence="1 2">
    <name type="scientific">Corchorus olitorius</name>
    <dbReference type="NCBI Taxonomy" id="93759"/>
    <lineage>
        <taxon>Eukaryota</taxon>
        <taxon>Viridiplantae</taxon>
        <taxon>Streptophyta</taxon>
        <taxon>Embryophyta</taxon>
        <taxon>Tracheophyta</taxon>
        <taxon>Spermatophyta</taxon>
        <taxon>Magnoliopsida</taxon>
        <taxon>eudicotyledons</taxon>
        <taxon>Gunneridae</taxon>
        <taxon>Pentapetalae</taxon>
        <taxon>rosids</taxon>
        <taxon>malvids</taxon>
        <taxon>Malvales</taxon>
        <taxon>Malvaceae</taxon>
        <taxon>Grewioideae</taxon>
        <taxon>Apeibeae</taxon>
        <taxon>Corchorus</taxon>
    </lineage>
</organism>
<evidence type="ECO:0000313" key="1">
    <source>
        <dbReference type="EMBL" id="OMO50129.1"/>
    </source>
</evidence>
<dbReference type="EMBL" id="AWUE01024687">
    <property type="protein sequence ID" value="OMO50129.1"/>
    <property type="molecule type" value="Genomic_DNA"/>
</dbReference>
<sequence>MALDKKRVPFDMCCMGREEGGETNKTQSSIL</sequence>
<dbReference type="AlphaFoldDB" id="A0A1R3FWB5"/>
<comment type="caution">
    <text evidence="1">The sequence shown here is derived from an EMBL/GenBank/DDBJ whole genome shotgun (WGS) entry which is preliminary data.</text>
</comment>
<keyword evidence="2" id="KW-1185">Reference proteome</keyword>
<protein>
    <submittedName>
        <fullName evidence="1">Uncharacterized protein</fullName>
    </submittedName>
</protein>
<dbReference type="Proteomes" id="UP000187203">
    <property type="component" value="Unassembled WGS sequence"/>
</dbReference>
<proteinExistence type="predicted"/>
<accession>A0A1R3FWB5</accession>
<evidence type="ECO:0000313" key="2">
    <source>
        <dbReference type="Proteomes" id="UP000187203"/>
    </source>
</evidence>